<evidence type="ECO:0000313" key="4">
    <source>
        <dbReference type="Proteomes" id="UP000245506"/>
    </source>
</evidence>
<dbReference type="SUPFAM" id="SSF53271">
    <property type="entry name" value="PRTase-like"/>
    <property type="match status" value="1"/>
</dbReference>
<keyword evidence="3" id="KW-0808">Transferase</keyword>
<dbReference type="Gene3D" id="3.40.50.2020">
    <property type="match status" value="1"/>
</dbReference>
<name>A0A317CNH0_9GAMM</name>
<dbReference type="CDD" id="cd06223">
    <property type="entry name" value="PRTases_typeI"/>
    <property type="match status" value="1"/>
</dbReference>
<evidence type="ECO:0000313" key="3">
    <source>
        <dbReference type="EMBL" id="PWQ99023.1"/>
    </source>
</evidence>
<dbReference type="GO" id="GO:0016757">
    <property type="term" value="F:glycosyltransferase activity"/>
    <property type="evidence" value="ECO:0007669"/>
    <property type="project" value="UniProtKB-KW"/>
</dbReference>
<dbReference type="PANTHER" id="PTHR47505">
    <property type="entry name" value="DNA UTILIZATION PROTEIN YHGH"/>
    <property type="match status" value="1"/>
</dbReference>
<comment type="similarity">
    <text evidence="1">Belongs to the ComF/GntX family.</text>
</comment>
<sequence length="240" mass="26345">MKVTISIRDSLQRLFTPSCLLCDASCSETGNAGISLCMGCQQDLPWILHSCNGCALPIESTELDYCSACQQSPWLSDQVICFVHYASPVDYLIKKMKFGHKLSAAKVLGRLMAQQIVQGDFELPDAILPVPLHKKRLRSRGFNQAQELYREINKTVAIPLLKGVERTIYTEAQTLVKGDERAKNLRGVFSVKLGSTVPKHVVILDDVVTTGATSNELSKVLKAAGVEKVTVWAVARATPN</sequence>
<keyword evidence="3" id="KW-0328">Glycosyltransferase</keyword>
<dbReference type="Pfam" id="PF18912">
    <property type="entry name" value="DZR_2"/>
    <property type="match status" value="1"/>
</dbReference>
<organism evidence="3 4">
    <name type="scientific">Leucothrix arctica</name>
    <dbReference type="NCBI Taxonomy" id="1481894"/>
    <lineage>
        <taxon>Bacteria</taxon>
        <taxon>Pseudomonadati</taxon>
        <taxon>Pseudomonadota</taxon>
        <taxon>Gammaproteobacteria</taxon>
        <taxon>Thiotrichales</taxon>
        <taxon>Thiotrichaceae</taxon>
        <taxon>Leucothrix</taxon>
    </lineage>
</organism>
<dbReference type="InterPro" id="IPR051910">
    <property type="entry name" value="ComF/GntX_DNA_util-trans"/>
</dbReference>
<feature type="domain" description="Double zinc ribbon" evidence="2">
    <location>
        <begin position="11"/>
        <end position="70"/>
    </location>
</feature>
<accession>A0A317CNH0</accession>
<comment type="caution">
    <text evidence="3">The sequence shown here is derived from an EMBL/GenBank/DDBJ whole genome shotgun (WGS) entry which is preliminary data.</text>
</comment>
<dbReference type="RefSeq" id="WP_109821829.1">
    <property type="nucleotide sequence ID" value="NZ_QGKL01000009.1"/>
</dbReference>
<dbReference type="InterPro" id="IPR000836">
    <property type="entry name" value="PRTase_dom"/>
</dbReference>
<dbReference type="AlphaFoldDB" id="A0A317CNH0"/>
<dbReference type="Proteomes" id="UP000245506">
    <property type="component" value="Unassembled WGS sequence"/>
</dbReference>
<reference evidence="3 4" key="1">
    <citation type="submission" date="2018-05" db="EMBL/GenBank/DDBJ databases">
        <title>Leucothrix arctica sp. nov., isolated from Arctic seawater.</title>
        <authorList>
            <person name="Choi A."/>
            <person name="Baek K."/>
        </authorList>
    </citation>
    <scope>NUCLEOTIDE SEQUENCE [LARGE SCALE GENOMIC DNA]</scope>
    <source>
        <strain evidence="3 4">IMCC9719</strain>
    </source>
</reference>
<protein>
    <submittedName>
        <fullName evidence="3">Amidophosphoribosyltransferase</fullName>
    </submittedName>
</protein>
<keyword evidence="4" id="KW-1185">Reference proteome</keyword>
<dbReference type="InterPro" id="IPR044005">
    <property type="entry name" value="DZR_2"/>
</dbReference>
<dbReference type="OrthoDB" id="9793412at2"/>
<evidence type="ECO:0000256" key="1">
    <source>
        <dbReference type="ARBA" id="ARBA00008007"/>
    </source>
</evidence>
<proteinExistence type="inferred from homology"/>
<evidence type="ECO:0000259" key="2">
    <source>
        <dbReference type="Pfam" id="PF18912"/>
    </source>
</evidence>
<dbReference type="EMBL" id="QGKL01000009">
    <property type="protein sequence ID" value="PWQ99023.1"/>
    <property type="molecule type" value="Genomic_DNA"/>
</dbReference>
<dbReference type="InterPro" id="IPR029057">
    <property type="entry name" value="PRTase-like"/>
</dbReference>
<gene>
    <name evidence="3" type="ORF">DKT75_02380</name>
</gene>
<dbReference type="PANTHER" id="PTHR47505:SF1">
    <property type="entry name" value="DNA UTILIZATION PROTEIN YHGH"/>
    <property type="match status" value="1"/>
</dbReference>